<protein>
    <submittedName>
        <fullName evidence="1">Uncharacterized protein</fullName>
    </submittedName>
</protein>
<gene>
    <name evidence="1" type="ORF">Zmor_007415</name>
</gene>
<dbReference type="EMBL" id="JALNTZ010000002">
    <property type="protein sequence ID" value="KAJ3663106.1"/>
    <property type="molecule type" value="Genomic_DNA"/>
</dbReference>
<comment type="caution">
    <text evidence="1">The sequence shown here is derived from an EMBL/GenBank/DDBJ whole genome shotgun (WGS) entry which is preliminary data.</text>
</comment>
<organism evidence="1 2">
    <name type="scientific">Zophobas morio</name>
    <dbReference type="NCBI Taxonomy" id="2755281"/>
    <lineage>
        <taxon>Eukaryota</taxon>
        <taxon>Metazoa</taxon>
        <taxon>Ecdysozoa</taxon>
        <taxon>Arthropoda</taxon>
        <taxon>Hexapoda</taxon>
        <taxon>Insecta</taxon>
        <taxon>Pterygota</taxon>
        <taxon>Neoptera</taxon>
        <taxon>Endopterygota</taxon>
        <taxon>Coleoptera</taxon>
        <taxon>Polyphaga</taxon>
        <taxon>Cucujiformia</taxon>
        <taxon>Tenebrionidae</taxon>
        <taxon>Zophobas</taxon>
    </lineage>
</organism>
<accession>A0AA38IXB9</accession>
<dbReference type="Proteomes" id="UP001168821">
    <property type="component" value="Unassembled WGS sequence"/>
</dbReference>
<dbReference type="AlphaFoldDB" id="A0AA38IXB9"/>
<reference evidence="1" key="1">
    <citation type="journal article" date="2023" name="G3 (Bethesda)">
        <title>Whole genome assemblies of Zophobas morio and Tenebrio molitor.</title>
        <authorList>
            <person name="Kaur S."/>
            <person name="Stinson S.A."/>
            <person name="diCenzo G.C."/>
        </authorList>
    </citation>
    <scope>NUCLEOTIDE SEQUENCE</scope>
    <source>
        <strain evidence="1">QUZm001</strain>
    </source>
</reference>
<sequence length="94" mass="10399">MPALRSILGAEMDICVPLSDKDRNIPFYNTLSKLKESNYTACTPLLVVFRILVKDQKHGTRGLRLRSGAAVLGRQLPPRGMEHLGYSKTGDMGL</sequence>
<evidence type="ECO:0000313" key="2">
    <source>
        <dbReference type="Proteomes" id="UP001168821"/>
    </source>
</evidence>
<name>A0AA38IXB9_9CUCU</name>
<proteinExistence type="predicted"/>
<keyword evidence="2" id="KW-1185">Reference proteome</keyword>
<evidence type="ECO:0000313" key="1">
    <source>
        <dbReference type="EMBL" id="KAJ3663106.1"/>
    </source>
</evidence>